<dbReference type="Gene3D" id="4.10.410.10">
    <property type="entry name" value="Pancreatic trypsin inhibitor Kunitz domain"/>
    <property type="match status" value="3"/>
</dbReference>
<dbReference type="InterPro" id="IPR020901">
    <property type="entry name" value="Prtase_inh_Kunz-CS"/>
</dbReference>
<dbReference type="FunFam" id="4.10.410.10:FF:000011">
    <property type="entry name" value="Tissue factor pathway inhibitor"/>
    <property type="match status" value="1"/>
</dbReference>
<dbReference type="InterPro" id="IPR002223">
    <property type="entry name" value="Kunitz_BPTI"/>
</dbReference>
<keyword evidence="2" id="KW-0964">Secreted</keyword>
<dbReference type="SUPFAM" id="SSF57362">
    <property type="entry name" value="BPTI-like"/>
    <property type="match status" value="3"/>
</dbReference>
<dbReference type="SMART" id="SM00131">
    <property type="entry name" value="KU"/>
    <property type="match status" value="3"/>
</dbReference>
<evidence type="ECO:0000256" key="12">
    <source>
        <dbReference type="ARBA" id="ARBA00065443"/>
    </source>
</evidence>
<dbReference type="FunFam" id="4.10.410.10:FF:000004">
    <property type="entry name" value="Tissue factor pathway inhibitor"/>
    <property type="match status" value="1"/>
</dbReference>
<keyword evidence="4" id="KW-0356">Hemostasis</keyword>
<gene>
    <name evidence="15" type="primary">TFPI2</name>
</gene>
<protein>
    <recommendedName>
        <fullName evidence="13">Tissue factor pathway inhibitor 2</fullName>
    </recommendedName>
</protein>
<comment type="subunit">
    <text evidence="12">Finds in a complex with ABCB1, TFPI2 and PPP2R3C; leading to the dephosphorylation of ABCB1.</text>
</comment>
<dbReference type="InterPro" id="IPR050098">
    <property type="entry name" value="TFPI/VKTCI-like"/>
</dbReference>
<evidence type="ECO:0000256" key="6">
    <source>
        <dbReference type="ARBA" id="ARBA00022737"/>
    </source>
</evidence>
<dbReference type="PANTHER" id="PTHR10083">
    <property type="entry name" value="KUNITZ-TYPE PROTEASE INHIBITOR-RELATED"/>
    <property type="match status" value="1"/>
</dbReference>
<evidence type="ECO:0000256" key="2">
    <source>
        <dbReference type="ARBA" id="ARBA00022525"/>
    </source>
</evidence>
<dbReference type="FunFam" id="4.10.410.10:FF:000018">
    <property type="entry name" value="Tissue factor pathway inhibitor"/>
    <property type="match status" value="1"/>
</dbReference>
<dbReference type="PROSITE" id="PS00280">
    <property type="entry name" value="BPTI_KUNITZ_1"/>
    <property type="match status" value="2"/>
</dbReference>
<keyword evidence="7" id="KW-0722">Serine protease inhibitor</keyword>
<dbReference type="AlphaFoldDB" id="A0A8C2TCC3"/>
<dbReference type="GO" id="GO:0005576">
    <property type="term" value="C:extracellular region"/>
    <property type="evidence" value="ECO:0007669"/>
    <property type="project" value="UniProtKB-SubCell"/>
</dbReference>
<organism evidence="15 16">
    <name type="scientific">Coturnix japonica</name>
    <name type="common">Japanese quail</name>
    <name type="synonym">Coturnix coturnix japonica</name>
    <dbReference type="NCBI Taxonomy" id="93934"/>
    <lineage>
        <taxon>Eukaryota</taxon>
        <taxon>Metazoa</taxon>
        <taxon>Chordata</taxon>
        <taxon>Craniata</taxon>
        <taxon>Vertebrata</taxon>
        <taxon>Euteleostomi</taxon>
        <taxon>Archelosauria</taxon>
        <taxon>Archosauria</taxon>
        <taxon>Dinosauria</taxon>
        <taxon>Saurischia</taxon>
        <taxon>Theropoda</taxon>
        <taxon>Coelurosauria</taxon>
        <taxon>Aves</taxon>
        <taxon>Neognathae</taxon>
        <taxon>Galloanserae</taxon>
        <taxon>Galliformes</taxon>
        <taxon>Phasianidae</taxon>
        <taxon>Perdicinae</taxon>
        <taxon>Coturnix</taxon>
    </lineage>
</organism>
<dbReference type="Pfam" id="PF00014">
    <property type="entry name" value="Kunitz_BPTI"/>
    <property type="match status" value="3"/>
</dbReference>
<dbReference type="GO" id="GO:0004867">
    <property type="term" value="F:serine-type endopeptidase inhibitor activity"/>
    <property type="evidence" value="ECO:0007669"/>
    <property type="project" value="UniProtKB-KW"/>
</dbReference>
<keyword evidence="3" id="KW-0646">Protease inhibitor</keyword>
<dbReference type="Proteomes" id="UP000694412">
    <property type="component" value="Chromosome 2"/>
</dbReference>
<name>A0A8C2TCC3_COTJA</name>
<evidence type="ECO:0000313" key="16">
    <source>
        <dbReference type="Proteomes" id="UP000694412"/>
    </source>
</evidence>
<dbReference type="GO" id="GO:0007596">
    <property type="term" value="P:blood coagulation"/>
    <property type="evidence" value="ECO:0007669"/>
    <property type="project" value="UniProtKB-KW"/>
</dbReference>
<evidence type="ECO:0000256" key="7">
    <source>
        <dbReference type="ARBA" id="ARBA00022900"/>
    </source>
</evidence>
<dbReference type="PRINTS" id="PR00759">
    <property type="entry name" value="BASICPTASE"/>
</dbReference>
<feature type="domain" description="BPTI/Kunitz inhibitor" evidence="14">
    <location>
        <begin position="231"/>
        <end position="281"/>
    </location>
</feature>
<evidence type="ECO:0000256" key="1">
    <source>
        <dbReference type="ARBA" id="ARBA00004613"/>
    </source>
</evidence>
<evidence type="ECO:0000256" key="10">
    <source>
        <dbReference type="ARBA" id="ARBA00023180"/>
    </source>
</evidence>
<keyword evidence="16" id="KW-1185">Reference proteome</keyword>
<evidence type="ECO:0000259" key="14">
    <source>
        <dbReference type="PROSITE" id="PS50279"/>
    </source>
</evidence>
<proteinExistence type="predicted"/>
<comment type="subcellular location">
    <subcellularLocation>
        <location evidence="1">Secreted</location>
    </subcellularLocation>
</comment>
<keyword evidence="8" id="KW-0094">Blood coagulation</keyword>
<evidence type="ECO:0000256" key="9">
    <source>
        <dbReference type="ARBA" id="ARBA00023157"/>
    </source>
</evidence>
<dbReference type="InterPro" id="IPR036880">
    <property type="entry name" value="Kunitz_BPTI_sf"/>
</dbReference>
<reference evidence="15" key="3">
    <citation type="submission" date="2025-09" db="UniProtKB">
        <authorList>
            <consortium name="Ensembl"/>
        </authorList>
    </citation>
    <scope>IDENTIFICATION</scope>
</reference>
<reference evidence="15" key="2">
    <citation type="submission" date="2025-08" db="UniProtKB">
        <authorList>
            <consortium name="Ensembl"/>
        </authorList>
    </citation>
    <scope>IDENTIFICATION</scope>
</reference>
<accession>A0A8C2TCC3</accession>
<dbReference type="PROSITE" id="PS50279">
    <property type="entry name" value="BPTI_KUNITZ_2"/>
    <property type="match status" value="3"/>
</dbReference>
<dbReference type="CDD" id="cd22617">
    <property type="entry name" value="Kunitz_TFPI2_2-like"/>
    <property type="match status" value="1"/>
</dbReference>
<dbReference type="Ensembl" id="ENSCJPT00005016850.1">
    <property type="protein sequence ID" value="ENSCJPP00005011518.1"/>
    <property type="gene ID" value="ENSCJPG00005009904.1"/>
</dbReference>
<evidence type="ECO:0000256" key="5">
    <source>
        <dbReference type="ARBA" id="ARBA00022729"/>
    </source>
</evidence>
<keyword evidence="6" id="KW-0677">Repeat</keyword>
<feature type="domain" description="BPTI/Kunitz inhibitor" evidence="14">
    <location>
        <begin position="111"/>
        <end position="161"/>
    </location>
</feature>
<feature type="domain" description="BPTI/Kunitz inhibitor" evidence="14">
    <location>
        <begin position="171"/>
        <end position="221"/>
    </location>
</feature>
<keyword evidence="9" id="KW-1015">Disulfide bond</keyword>
<comment type="function">
    <text evidence="11">May play a role in the regulation of plasmin-mediated matrix remodeling. Inhibits trypsin, plasmin, factor VIIa/tissue factor and weakly factor Xa. Has no effect on thrombin.</text>
</comment>
<evidence type="ECO:0000313" key="15">
    <source>
        <dbReference type="Ensembl" id="ENSCJPP00005011518.1"/>
    </source>
</evidence>
<evidence type="ECO:0000256" key="8">
    <source>
        <dbReference type="ARBA" id="ARBA00023084"/>
    </source>
</evidence>
<keyword evidence="5" id="KW-0732">Signal</keyword>
<evidence type="ECO:0000256" key="4">
    <source>
        <dbReference type="ARBA" id="ARBA00022696"/>
    </source>
</evidence>
<evidence type="ECO:0000256" key="11">
    <source>
        <dbReference type="ARBA" id="ARBA00060238"/>
    </source>
</evidence>
<dbReference type="CDD" id="cd22615">
    <property type="entry name" value="Kunitz_TFPI1_TFPI2_3-like"/>
    <property type="match status" value="1"/>
</dbReference>
<evidence type="ECO:0000256" key="3">
    <source>
        <dbReference type="ARBA" id="ARBA00022690"/>
    </source>
</evidence>
<reference evidence="15" key="1">
    <citation type="submission" date="2015-11" db="EMBL/GenBank/DDBJ databases">
        <authorList>
            <consortium name="International Coturnix japonica Genome Analysis Consortium"/>
            <person name="Warren W."/>
            <person name="Burt D.W."/>
            <person name="Antin P.B."/>
            <person name="Lanford R."/>
            <person name="Gros J."/>
            <person name="Wilson R.K."/>
        </authorList>
    </citation>
    <scope>NUCLEOTIDE SEQUENCE [LARGE SCALE GENOMIC DNA]</scope>
</reference>
<dbReference type="CDD" id="cd22616">
    <property type="entry name" value="Kunitz_TFPI2_1-like"/>
    <property type="match status" value="1"/>
</dbReference>
<dbReference type="GeneTree" id="ENSGT00940000159917"/>
<evidence type="ECO:0000256" key="13">
    <source>
        <dbReference type="ARBA" id="ARBA00068244"/>
    </source>
</evidence>
<keyword evidence="10" id="KW-0325">Glycoprotein</keyword>
<sequence>ITPSPPTTCASREAARGSRGGAYKALPSGRAALTALGTLLPAIPPSLPPAAATWPPAAAFRCPRCCCRWPVPPWRRAASQVGAGQGRCPGPPPRRCRQPRPCVSAEKQRSCLLPPDDGPCRALVPRWYYDRYTQSCQEFSYGGCHGNANNFLSYDDCEKSCWTIKKVPKLCRMEADTGPCRGYIKRYAFNLSSMRCEEFIYGGCYGNGNNFRDLQSCVDHCLPEKTGPLLCYSPKDEGLCSSSVTRYYYDSTSKSCKEFKYTGCGGNANNFVTEVDCYNVCRKAGSQKPTINKPRNLLRRKMIRKLIKKPQTRNPKS</sequence>